<evidence type="ECO:0000313" key="1">
    <source>
        <dbReference type="EMBL" id="KAK3669751.1"/>
    </source>
</evidence>
<evidence type="ECO:0000313" key="2">
    <source>
        <dbReference type="Proteomes" id="UP001274830"/>
    </source>
</evidence>
<dbReference type="Pfam" id="PF11917">
    <property type="entry name" value="DUF3435"/>
    <property type="match status" value="1"/>
</dbReference>
<name>A0AAE0TS89_9PEZI</name>
<protein>
    <recommendedName>
        <fullName evidence="3">C2H2-type domain-containing protein</fullName>
    </recommendedName>
</protein>
<dbReference type="InterPro" id="IPR021842">
    <property type="entry name" value="DUF3435"/>
</dbReference>
<proteinExistence type="predicted"/>
<gene>
    <name evidence="1" type="ORF">LTR78_010379</name>
</gene>
<dbReference type="PANTHER" id="PTHR37535">
    <property type="entry name" value="FLUG DOMAIN PROTEIN"/>
    <property type="match status" value="1"/>
</dbReference>
<dbReference type="Proteomes" id="UP001274830">
    <property type="component" value="Unassembled WGS sequence"/>
</dbReference>
<evidence type="ECO:0008006" key="3">
    <source>
        <dbReference type="Google" id="ProtNLM"/>
    </source>
</evidence>
<sequence length="430" mass="48726">MLLGLPFADDAFAAPGLGPKQLFSLRIPPGTHELRIAIRPSKAELPLFRKTENTVQGVKVSHQAVTENWLKERSRCLGEITGFEAPVKPYCFRRGHGEALDSSSHISDPQRNLILQHSSSAVFQHNYLSRYITQDTQAAYRGLEPQTALIRAASGMSRSIDPQRPRSMTDDQLANVIRHPEVILARRIRDRWAKHARAQYTTIARSKGTSAHEAYQHAQRAYMRAKRDARKAMVQQVNTRYREEQPVAEILWQLKSRGTRPPERRCKREAEAVLSSERRRVLAALLTFTPSESADCHRQRSEAIDAMTALCNGQDPSVKRVCRGRETCPAGADAKRAICTLAQTTKTDPFPMKCLPTQCIFCMGNEELSQAKRMKAFRNRDGLKGHFERKHLRHHTATQLRCPHPKCGNEEFKHMNHLRNHAASIHGTIT</sequence>
<comment type="caution">
    <text evidence="1">The sequence shown here is derived from an EMBL/GenBank/DDBJ whole genome shotgun (WGS) entry which is preliminary data.</text>
</comment>
<dbReference type="AlphaFoldDB" id="A0AAE0TS89"/>
<organism evidence="1 2">
    <name type="scientific">Recurvomyces mirabilis</name>
    <dbReference type="NCBI Taxonomy" id="574656"/>
    <lineage>
        <taxon>Eukaryota</taxon>
        <taxon>Fungi</taxon>
        <taxon>Dikarya</taxon>
        <taxon>Ascomycota</taxon>
        <taxon>Pezizomycotina</taxon>
        <taxon>Dothideomycetes</taxon>
        <taxon>Dothideomycetidae</taxon>
        <taxon>Mycosphaerellales</taxon>
        <taxon>Teratosphaeriaceae</taxon>
        <taxon>Recurvomyces</taxon>
    </lineage>
</organism>
<dbReference type="EMBL" id="JAUTXT010000073">
    <property type="protein sequence ID" value="KAK3669751.1"/>
    <property type="molecule type" value="Genomic_DNA"/>
</dbReference>
<dbReference type="PANTHER" id="PTHR37535:SF2">
    <property type="entry name" value="FINGER DOMAIN PROTEIN, PUTATIVE (AFU_ORTHOLOGUE AFUA_6G09300)-RELATED"/>
    <property type="match status" value="1"/>
</dbReference>
<keyword evidence="2" id="KW-1185">Reference proteome</keyword>
<accession>A0AAE0TS89</accession>
<reference evidence="1" key="1">
    <citation type="submission" date="2023-07" db="EMBL/GenBank/DDBJ databases">
        <title>Black Yeasts Isolated from many extreme environments.</title>
        <authorList>
            <person name="Coleine C."/>
            <person name="Stajich J.E."/>
            <person name="Selbmann L."/>
        </authorList>
    </citation>
    <scope>NUCLEOTIDE SEQUENCE</scope>
    <source>
        <strain evidence="1">CCFEE 5485</strain>
    </source>
</reference>